<dbReference type="Proteomes" id="UP000237631">
    <property type="component" value="Unassembled WGS sequence"/>
</dbReference>
<dbReference type="OrthoDB" id="8191639at2759"/>
<dbReference type="GO" id="GO:0003676">
    <property type="term" value="F:nucleic acid binding"/>
    <property type="evidence" value="ECO:0007669"/>
    <property type="project" value="InterPro"/>
</dbReference>
<evidence type="ECO:0000313" key="2">
    <source>
        <dbReference type="Proteomes" id="UP000237631"/>
    </source>
</evidence>
<keyword evidence="2" id="KW-1185">Reference proteome</keyword>
<evidence type="ECO:0000313" key="1">
    <source>
        <dbReference type="EMBL" id="PPJ51100.1"/>
    </source>
</evidence>
<reference evidence="2" key="1">
    <citation type="journal article" date="2017" name="bioRxiv">
        <title>Conservation of a gene cluster reveals novel cercosporin biosynthetic mechanisms and extends production to the genus Colletotrichum.</title>
        <authorList>
            <person name="de Jonge R."/>
            <person name="Ebert M.K."/>
            <person name="Huitt-Roehl C.R."/>
            <person name="Pal P."/>
            <person name="Suttle J.C."/>
            <person name="Spanner R.E."/>
            <person name="Neubauer J.D."/>
            <person name="Jurick W.M.II."/>
            <person name="Stott K.A."/>
            <person name="Secor G.A."/>
            <person name="Thomma B.P.H.J."/>
            <person name="Van de Peer Y."/>
            <person name="Townsend C.A."/>
            <person name="Bolton M.D."/>
        </authorList>
    </citation>
    <scope>NUCLEOTIDE SEQUENCE [LARGE SCALE GENOMIC DNA]</scope>
    <source>
        <strain evidence="2">CBS538.71</strain>
    </source>
</reference>
<evidence type="ECO:0008006" key="3">
    <source>
        <dbReference type="Google" id="ProtNLM"/>
    </source>
</evidence>
<dbReference type="InterPro" id="IPR036397">
    <property type="entry name" value="RNaseH_sf"/>
</dbReference>
<protein>
    <recommendedName>
        <fullName evidence="3">Exonuclease domain-containing protein</fullName>
    </recommendedName>
</protein>
<sequence length="263" mass="29665">MTNQNQGGQRTFVRWIPRQGHAPTPNTSFATNPITLRRPYAPAVRSPAQQVEPRWDLLLPGEPVACDIEFQNYHIAGNVHGSWHQKAGNDAWNNRLGWISILNTRGEIILDTFVYYPPEPNMRITMPRAPGKTFGVTYNRVKPENGAVDGRIVEAWIDQIFANRLVILHGGTNDRSSFYYQDFFARAAAVPDTQREWSRTAEGEYNPTPGLATLARKLLGRVIQAGGNHGPEEDAKATMDIYLLRHPYDRAAEAARWQAVYRG</sequence>
<gene>
    <name evidence="1" type="ORF">CBER1_07899</name>
</gene>
<dbReference type="AlphaFoldDB" id="A0A2S6BUE4"/>
<name>A0A2S6BUE4_9PEZI</name>
<dbReference type="STRING" id="357750.A0A2S6BUE4"/>
<dbReference type="EMBL" id="PNEN01001766">
    <property type="protein sequence ID" value="PPJ51100.1"/>
    <property type="molecule type" value="Genomic_DNA"/>
</dbReference>
<dbReference type="InterPro" id="IPR012337">
    <property type="entry name" value="RNaseH-like_sf"/>
</dbReference>
<comment type="caution">
    <text evidence="1">The sequence shown here is derived from an EMBL/GenBank/DDBJ whole genome shotgun (WGS) entry which is preliminary data.</text>
</comment>
<proteinExistence type="predicted"/>
<dbReference type="SUPFAM" id="SSF53098">
    <property type="entry name" value="Ribonuclease H-like"/>
    <property type="match status" value="1"/>
</dbReference>
<organism evidence="1 2">
    <name type="scientific">Cercospora berteroae</name>
    <dbReference type="NCBI Taxonomy" id="357750"/>
    <lineage>
        <taxon>Eukaryota</taxon>
        <taxon>Fungi</taxon>
        <taxon>Dikarya</taxon>
        <taxon>Ascomycota</taxon>
        <taxon>Pezizomycotina</taxon>
        <taxon>Dothideomycetes</taxon>
        <taxon>Dothideomycetidae</taxon>
        <taxon>Mycosphaerellales</taxon>
        <taxon>Mycosphaerellaceae</taxon>
        <taxon>Cercospora</taxon>
    </lineage>
</organism>
<dbReference type="Gene3D" id="3.30.420.10">
    <property type="entry name" value="Ribonuclease H-like superfamily/Ribonuclease H"/>
    <property type="match status" value="1"/>
</dbReference>
<accession>A0A2S6BUE4</accession>